<gene>
    <name evidence="1" type="ORF">NDU88_008797</name>
</gene>
<evidence type="ECO:0000313" key="1">
    <source>
        <dbReference type="EMBL" id="KAJ1156072.1"/>
    </source>
</evidence>
<name>A0AAV7RU56_PLEWA</name>
<reference evidence="1" key="1">
    <citation type="journal article" date="2022" name="bioRxiv">
        <title>Sequencing and chromosome-scale assembly of the giantPleurodeles waltlgenome.</title>
        <authorList>
            <person name="Brown T."/>
            <person name="Elewa A."/>
            <person name="Iarovenko S."/>
            <person name="Subramanian E."/>
            <person name="Araus A.J."/>
            <person name="Petzold A."/>
            <person name="Susuki M."/>
            <person name="Suzuki K.-i.T."/>
            <person name="Hayashi T."/>
            <person name="Toyoda A."/>
            <person name="Oliveira C."/>
            <person name="Osipova E."/>
            <person name="Leigh N.D."/>
            <person name="Simon A."/>
            <person name="Yun M.H."/>
        </authorList>
    </citation>
    <scope>NUCLEOTIDE SEQUENCE</scope>
    <source>
        <strain evidence="1">20211129_DDA</strain>
        <tissue evidence="1">Liver</tissue>
    </source>
</reference>
<keyword evidence="2" id="KW-1185">Reference proteome</keyword>
<dbReference type="AlphaFoldDB" id="A0AAV7RU56"/>
<sequence>MTCGWSGGRGCRPPPCERRRGSLRLFVPSLTSDTCGDGSAAGLVKVVWLVKSLCLRPRGSARLVLVTVRRTLAPDRGFLQQACGVWDTPMGDVWSPRGWLLWIVRDLPVLKACGT</sequence>
<evidence type="ECO:0000313" key="2">
    <source>
        <dbReference type="Proteomes" id="UP001066276"/>
    </source>
</evidence>
<protein>
    <submittedName>
        <fullName evidence="1">Uncharacterized protein</fullName>
    </submittedName>
</protein>
<organism evidence="1 2">
    <name type="scientific">Pleurodeles waltl</name>
    <name type="common">Iberian ribbed newt</name>
    <dbReference type="NCBI Taxonomy" id="8319"/>
    <lineage>
        <taxon>Eukaryota</taxon>
        <taxon>Metazoa</taxon>
        <taxon>Chordata</taxon>
        <taxon>Craniata</taxon>
        <taxon>Vertebrata</taxon>
        <taxon>Euteleostomi</taxon>
        <taxon>Amphibia</taxon>
        <taxon>Batrachia</taxon>
        <taxon>Caudata</taxon>
        <taxon>Salamandroidea</taxon>
        <taxon>Salamandridae</taxon>
        <taxon>Pleurodelinae</taxon>
        <taxon>Pleurodeles</taxon>
    </lineage>
</organism>
<accession>A0AAV7RU56</accession>
<comment type="caution">
    <text evidence="1">The sequence shown here is derived from an EMBL/GenBank/DDBJ whole genome shotgun (WGS) entry which is preliminary data.</text>
</comment>
<proteinExistence type="predicted"/>
<dbReference type="EMBL" id="JANPWB010000009">
    <property type="protein sequence ID" value="KAJ1156072.1"/>
    <property type="molecule type" value="Genomic_DNA"/>
</dbReference>
<dbReference type="Proteomes" id="UP001066276">
    <property type="component" value="Chromosome 5"/>
</dbReference>